<proteinExistence type="predicted"/>
<dbReference type="AlphaFoldDB" id="A0A1X9MJC5"/>
<evidence type="ECO:0000313" key="3">
    <source>
        <dbReference type="Proteomes" id="UP000193006"/>
    </source>
</evidence>
<dbReference type="RefSeq" id="WP_066149437.1">
    <property type="nucleotide sequence ID" value="NZ_CP020814.1"/>
</dbReference>
<feature type="transmembrane region" description="Helical" evidence="1">
    <location>
        <begin position="46"/>
        <end position="67"/>
    </location>
</feature>
<keyword evidence="1" id="KW-1133">Transmembrane helix</keyword>
<evidence type="ECO:0000313" key="2">
    <source>
        <dbReference type="EMBL" id="ARK30702.1"/>
    </source>
</evidence>
<gene>
    <name evidence="2" type="ORF">BkAM31D_13150</name>
</gene>
<dbReference type="EMBL" id="CP020814">
    <property type="protein sequence ID" value="ARK30702.1"/>
    <property type="molecule type" value="Genomic_DNA"/>
</dbReference>
<reference evidence="2 3" key="1">
    <citation type="submission" date="2017-04" db="EMBL/GenBank/DDBJ databases">
        <title>Bacillus krulwichiae AM31D Genome sequencing and assembly.</title>
        <authorList>
            <person name="Krulwich T.A."/>
            <person name="Anastor L."/>
            <person name="Ehrlich R."/>
            <person name="Ehrlich G.D."/>
            <person name="Janto B."/>
        </authorList>
    </citation>
    <scope>NUCLEOTIDE SEQUENCE [LARGE SCALE GENOMIC DNA]</scope>
    <source>
        <strain evidence="2 3">AM31D</strain>
    </source>
</reference>
<name>A0A1X9MJC5_9BACI</name>
<dbReference type="KEGG" id="bkw:BkAM31D_13150"/>
<accession>A0A1X9MJC5</accession>
<organism evidence="2 3">
    <name type="scientific">Halalkalibacter krulwichiae</name>
    <dbReference type="NCBI Taxonomy" id="199441"/>
    <lineage>
        <taxon>Bacteria</taxon>
        <taxon>Bacillati</taxon>
        <taxon>Bacillota</taxon>
        <taxon>Bacilli</taxon>
        <taxon>Bacillales</taxon>
        <taxon>Bacillaceae</taxon>
        <taxon>Halalkalibacter</taxon>
    </lineage>
</organism>
<evidence type="ECO:0000256" key="1">
    <source>
        <dbReference type="SAM" id="Phobius"/>
    </source>
</evidence>
<dbReference type="STRING" id="199441.BkAM31D_13150"/>
<protein>
    <submittedName>
        <fullName evidence="2">Uncharacterized protein</fullName>
    </submittedName>
</protein>
<keyword evidence="1" id="KW-0812">Transmembrane</keyword>
<keyword evidence="1" id="KW-0472">Membrane</keyword>
<keyword evidence="3" id="KW-1185">Reference proteome</keyword>
<feature type="transmembrane region" description="Helical" evidence="1">
    <location>
        <begin position="6"/>
        <end position="25"/>
    </location>
</feature>
<dbReference type="Proteomes" id="UP000193006">
    <property type="component" value="Chromosome"/>
</dbReference>
<sequence>MVTVIYLTILVSMLFSMAIFDAIIFEKFIIESIKEVYPFELGTRRTIVTVWAVIGLFAAVITDYQSYKKKQNLKTRPTEK</sequence>